<comment type="caution">
    <text evidence="4">The sequence shown here is derived from an EMBL/GenBank/DDBJ whole genome shotgun (WGS) entry which is preliminary data.</text>
</comment>
<evidence type="ECO:0000256" key="2">
    <source>
        <dbReference type="ARBA" id="ARBA00023306"/>
    </source>
</evidence>
<gene>
    <name evidence="4" type="ORF">GDO81_007707</name>
</gene>
<keyword evidence="2" id="KW-0131">Cell cycle</keyword>
<dbReference type="Proteomes" id="UP000824782">
    <property type="component" value="Unassembled WGS sequence"/>
</dbReference>
<dbReference type="EMBL" id="WNYA01000003">
    <property type="protein sequence ID" value="KAG8581521.1"/>
    <property type="molecule type" value="Genomic_DNA"/>
</dbReference>
<evidence type="ECO:0000256" key="1">
    <source>
        <dbReference type="ARBA" id="ARBA00010932"/>
    </source>
</evidence>
<keyword evidence="5" id="KW-1185">Reference proteome</keyword>
<dbReference type="AlphaFoldDB" id="A0AAV7CA94"/>
<feature type="compositionally biased region" description="Basic and acidic residues" evidence="3">
    <location>
        <begin position="50"/>
        <end position="64"/>
    </location>
</feature>
<evidence type="ECO:0000313" key="4">
    <source>
        <dbReference type="EMBL" id="KAG8581521.1"/>
    </source>
</evidence>
<evidence type="ECO:0000313" key="5">
    <source>
        <dbReference type="Proteomes" id="UP000824782"/>
    </source>
</evidence>
<dbReference type="PANTHER" id="PTHR31545:SF2">
    <property type="entry name" value="SPEEDY PROTEIN C"/>
    <property type="match status" value="1"/>
</dbReference>
<protein>
    <submittedName>
        <fullName evidence="4">Uncharacterized protein</fullName>
    </submittedName>
</protein>
<dbReference type="InterPro" id="IPR020984">
    <property type="entry name" value="Speedy"/>
</dbReference>
<feature type="region of interest" description="Disordered" evidence="3">
    <location>
        <begin position="1"/>
        <end position="86"/>
    </location>
</feature>
<reference evidence="4" key="1">
    <citation type="thesis" date="2020" institute="ProQuest LLC" country="789 East Eisenhower Parkway, Ann Arbor, MI, USA">
        <title>Comparative Genomics and Chromosome Evolution.</title>
        <authorList>
            <person name="Mudd A.B."/>
        </authorList>
    </citation>
    <scope>NUCLEOTIDE SEQUENCE</scope>
    <source>
        <strain evidence="4">237g6f4</strain>
        <tissue evidence="4">Blood</tissue>
    </source>
</reference>
<sequence length="226" mass="26815">MTVGATKTRIYTEDIPPTLSKDMKTKRRETSPADPLEPAPKRRKVDLAQQDEKMAATSNEDRRKDLKRKRQETSPPEHQEPAPKQRKIDLAQQQEEMAAFLSLLEDEYITDFLSSDSGRTSSDKYHLATACEYFRRARLPTMHYRNYFFPALYLASQFEEQDSDIRTEILFWALEGFWFLEIEHFLHYRNLLLKKIGFKAWVDLDTCHQIMAEDPTHWAWRRERPT</sequence>
<organism evidence="4 5">
    <name type="scientific">Engystomops pustulosus</name>
    <name type="common">Tungara frog</name>
    <name type="synonym">Physalaemus pustulosus</name>
    <dbReference type="NCBI Taxonomy" id="76066"/>
    <lineage>
        <taxon>Eukaryota</taxon>
        <taxon>Metazoa</taxon>
        <taxon>Chordata</taxon>
        <taxon>Craniata</taxon>
        <taxon>Vertebrata</taxon>
        <taxon>Euteleostomi</taxon>
        <taxon>Amphibia</taxon>
        <taxon>Batrachia</taxon>
        <taxon>Anura</taxon>
        <taxon>Neobatrachia</taxon>
        <taxon>Hyloidea</taxon>
        <taxon>Leptodactylidae</taxon>
        <taxon>Leiuperinae</taxon>
        <taxon>Engystomops</taxon>
    </lineage>
</organism>
<dbReference type="Pfam" id="PF11357">
    <property type="entry name" value="Spy1"/>
    <property type="match status" value="1"/>
</dbReference>
<dbReference type="PANTHER" id="PTHR31545">
    <property type="entry name" value="SEEDY PROTEIN A/C FAMILY MEMBER"/>
    <property type="match status" value="1"/>
</dbReference>
<evidence type="ECO:0000256" key="3">
    <source>
        <dbReference type="SAM" id="MobiDB-lite"/>
    </source>
</evidence>
<dbReference type="InterPro" id="IPR052316">
    <property type="entry name" value="Speedy-Ringo_regulator"/>
</dbReference>
<feature type="compositionally biased region" description="Basic and acidic residues" evidence="3">
    <location>
        <begin position="71"/>
        <end position="86"/>
    </location>
</feature>
<accession>A0AAV7CA94</accession>
<proteinExistence type="inferred from homology"/>
<comment type="similarity">
    <text evidence="1">Belongs to the Speedy/Ringo family.</text>
</comment>
<dbReference type="GO" id="GO:0019901">
    <property type="term" value="F:protein kinase binding"/>
    <property type="evidence" value="ECO:0007669"/>
    <property type="project" value="InterPro"/>
</dbReference>
<name>A0AAV7CA94_ENGPU</name>